<proteinExistence type="predicted"/>
<keyword evidence="1" id="KW-0378">Hydrolase</keyword>
<dbReference type="InterPro" id="IPR029058">
    <property type="entry name" value="AB_hydrolase_fold"/>
</dbReference>
<accession>A0ABR0EA69</accession>
<evidence type="ECO:0000256" key="1">
    <source>
        <dbReference type="ARBA" id="ARBA00022801"/>
    </source>
</evidence>
<dbReference type="Proteomes" id="UP001305779">
    <property type="component" value="Unassembled WGS sequence"/>
</dbReference>
<keyword evidence="4" id="KW-1185">Reference proteome</keyword>
<feature type="domain" description="Serine hydrolase" evidence="2">
    <location>
        <begin position="2"/>
        <end position="220"/>
    </location>
</feature>
<evidence type="ECO:0000259" key="2">
    <source>
        <dbReference type="Pfam" id="PF03959"/>
    </source>
</evidence>
<dbReference type="PANTHER" id="PTHR48070">
    <property type="entry name" value="ESTERASE OVCA2"/>
    <property type="match status" value="1"/>
</dbReference>
<reference evidence="3 4" key="1">
    <citation type="journal article" date="2023" name="G3 (Bethesda)">
        <title>A chromosome-level genome assembly of Zasmidium syzygii isolated from banana leaves.</title>
        <authorList>
            <person name="van Westerhoven A.C."/>
            <person name="Mehrabi R."/>
            <person name="Talebi R."/>
            <person name="Steentjes M.B.F."/>
            <person name="Corcolon B."/>
            <person name="Chong P.A."/>
            <person name="Kema G.H.J."/>
            <person name="Seidl M.F."/>
        </authorList>
    </citation>
    <scope>NUCLEOTIDE SEQUENCE [LARGE SCALE GENOMIC DNA]</scope>
    <source>
        <strain evidence="3 4">P124</strain>
    </source>
</reference>
<sequence length="235" mass="26270">MKILCLHGAYGSAVVLLSSLFRLWYTPADFQQNFQVQLAPFVTKIENSRDIEFKWIDGGHLATPPPEYETYFGGAPLYRHIEFDGVSKLDDILSKIRNFSKGYSSDDAIRKLVGEQAVMGERAVLTTIARLLKLLDDDPEIECGIFFCGWPPVRVESNKIKILLADECADVIDVPTCHIVGCDDPYIDGSMALYSLCDEETATLFDHGQGHLVPRDPRTIEELGAAIRETVNRSN</sequence>
<name>A0ABR0EA69_ZASCE</name>
<dbReference type="Gene3D" id="3.40.50.1820">
    <property type="entry name" value="alpha/beta hydrolase"/>
    <property type="match status" value="1"/>
</dbReference>
<dbReference type="InterPro" id="IPR050593">
    <property type="entry name" value="LovG"/>
</dbReference>
<evidence type="ECO:0000313" key="4">
    <source>
        <dbReference type="Proteomes" id="UP001305779"/>
    </source>
</evidence>
<protein>
    <recommendedName>
        <fullName evidence="2">Serine hydrolase domain-containing protein</fullName>
    </recommendedName>
</protein>
<organism evidence="3 4">
    <name type="scientific">Zasmidium cellare</name>
    <name type="common">Wine cellar mold</name>
    <name type="synonym">Racodium cellare</name>
    <dbReference type="NCBI Taxonomy" id="395010"/>
    <lineage>
        <taxon>Eukaryota</taxon>
        <taxon>Fungi</taxon>
        <taxon>Dikarya</taxon>
        <taxon>Ascomycota</taxon>
        <taxon>Pezizomycotina</taxon>
        <taxon>Dothideomycetes</taxon>
        <taxon>Dothideomycetidae</taxon>
        <taxon>Mycosphaerellales</taxon>
        <taxon>Mycosphaerellaceae</taxon>
        <taxon>Zasmidium</taxon>
    </lineage>
</organism>
<evidence type="ECO:0000313" key="3">
    <source>
        <dbReference type="EMBL" id="KAK4498332.1"/>
    </source>
</evidence>
<gene>
    <name evidence="3" type="ORF">PRZ48_010990</name>
</gene>
<dbReference type="EMBL" id="JAXOVC010000008">
    <property type="protein sequence ID" value="KAK4498332.1"/>
    <property type="molecule type" value="Genomic_DNA"/>
</dbReference>
<dbReference type="Pfam" id="PF03959">
    <property type="entry name" value="FSH1"/>
    <property type="match status" value="1"/>
</dbReference>
<dbReference type="PANTHER" id="PTHR48070:SF4">
    <property type="entry name" value="ESTERASE ALNB"/>
    <property type="match status" value="1"/>
</dbReference>
<comment type="caution">
    <text evidence="3">The sequence shown here is derived from an EMBL/GenBank/DDBJ whole genome shotgun (WGS) entry which is preliminary data.</text>
</comment>
<dbReference type="InterPro" id="IPR005645">
    <property type="entry name" value="FSH-like_dom"/>
</dbReference>